<dbReference type="PANTHER" id="PTHR12499">
    <property type="entry name" value="OPTIC ATROPHY 3 PROTEIN OPA3"/>
    <property type="match status" value="1"/>
</dbReference>
<feature type="transmembrane region" description="Helical" evidence="5">
    <location>
        <begin position="85"/>
        <end position="105"/>
    </location>
</feature>
<evidence type="ECO:0000313" key="6">
    <source>
        <dbReference type="EMBL" id="JAS66083.1"/>
    </source>
</evidence>
<protein>
    <recommendedName>
        <fullName evidence="7">OPA3-like protein CG13603</fullName>
    </recommendedName>
</protein>
<gene>
    <name evidence="6" type="ORF">g.13938</name>
</gene>
<accession>A0A1B6GUQ9</accession>
<keyword evidence="5" id="KW-0472">Membrane</keyword>
<dbReference type="GO" id="GO:0005739">
    <property type="term" value="C:mitochondrion"/>
    <property type="evidence" value="ECO:0007669"/>
    <property type="project" value="TreeGrafter"/>
</dbReference>
<evidence type="ECO:0008006" key="7">
    <source>
        <dbReference type="Google" id="ProtNLM"/>
    </source>
</evidence>
<proteinExistence type="inferred from homology"/>
<evidence type="ECO:0000256" key="3">
    <source>
        <dbReference type="SAM" id="Coils"/>
    </source>
</evidence>
<dbReference type="AlphaFoldDB" id="A0A1B6GUQ9"/>
<feature type="region of interest" description="Disordered" evidence="4">
    <location>
        <begin position="165"/>
        <end position="185"/>
    </location>
</feature>
<dbReference type="GO" id="GO:0019216">
    <property type="term" value="P:regulation of lipid metabolic process"/>
    <property type="evidence" value="ECO:0007669"/>
    <property type="project" value="TreeGrafter"/>
</dbReference>
<comment type="similarity">
    <text evidence="1">Belongs to the OPA3 family.</text>
</comment>
<keyword evidence="5" id="KW-1133">Transmembrane helix</keyword>
<feature type="coiled-coil region" evidence="3">
    <location>
        <begin position="132"/>
        <end position="159"/>
    </location>
</feature>
<dbReference type="EMBL" id="GECZ01003686">
    <property type="protein sequence ID" value="JAS66083.1"/>
    <property type="molecule type" value="Transcribed_RNA"/>
</dbReference>
<dbReference type="InterPro" id="IPR010754">
    <property type="entry name" value="OPA3-like"/>
</dbReference>
<evidence type="ECO:0000256" key="1">
    <source>
        <dbReference type="ARBA" id="ARBA00007584"/>
    </source>
</evidence>
<reference evidence="6" key="1">
    <citation type="submission" date="2015-11" db="EMBL/GenBank/DDBJ databases">
        <title>De novo transcriptome assembly of four potential Pierce s Disease insect vectors from Arizona vineyards.</title>
        <authorList>
            <person name="Tassone E.E."/>
        </authorList>
    </citation>
    <scope>NUCLEOTIDE SEQUENCE</scope>
</reference>
<organism evidence="6">
    <name type="scientific">Cuerna arida</name>
    <dbReference type="NCBI Taxonomy" id="1464854"/>
    <lineage>
        <taxon>Eukaryota</taxon>
        <taxon>Metazoa</taxon>
        <taxon>Ecdysozoa</taxon>
        <taxon>Arthropoda</taxon>
        <taxon>Hexapoda</taxon>
        <taxon>Insecta</taxon>
        <taxon>Pterygota</taxon>
        <taxon>Neoptera</taxon>
        <taxon>Paraneoptera</taxon>
        <taxon>Hemiptera</taxon>
        <taxon>Auchenorrhyncha</taxon>
        <taxon>Membracoidea</taxon>
        <taxon>Cicadellidae</taxon>
        <taxon>Cicadellinae</taxon>
        <taxon>Proconiini</taxon>
        <taxon>Cuerna</taxon>
    </lineage>
</organism>
<evidence type="ECO:0000256" key="4">
    <source>
        <dbReference type="SAM" id="MobiDB-lite"/>
    </source>
</evidence>
<keyword evidence="5" id="KW-0812">Transmembrane</keyword>
<name>A0A1B6GUQ9_9HEMI</name>
<keyword evidence="2 3" id="KW-0175">Coiled coil</keyword>
<sequence>MGRLGGIRGPFPIAKLGALLARQISKPLANAIARSAKQYPWFSRVVCMPPAHLYNWCEVRMKMWVMNLGKPVNIPKLNEAMAIELGASLLGEAIIFLIAAGLLLAEYTRQVRKETAKEAARQEEMSNIQYTIQELYFQAERQETQIRELLRTISDLEGRVVKVPWKGKQPDESPETTKPLDESDSLQDIRYYHREGFGTPVKMSYMWPERRGMIFTAVAYLSKDVFRNSSEYSGSNV</sequence>
<dbReference type="PANTHER" id="PTHR12499:SF0">
    <property type="entry name" value="OPTIC ATROPHY 3 PROTEIN"/>
    <property type="match status" value="1"/>
</dbReference>
<evidence type="ECO:0000256" key="5">
    <source>
        <dbReference type="SAM" id="Phobius"/>
    </source>
</evidence>
<dbReference type="Pfam" id="PF07047">
    <property type="entry name" value="OPA3"/>
    <property type="match status" value="1"/>
</dbReference>
<evidence type="ECO:0000256" key="2">
    <source>
        <dbReference type="ARBA" id="ARBA00023054"/>
    </source>
</evidence>